<dbReference type="AlphaFoldDB" id="A0AAV7IAZ6"/>
<proteinExistence type="predicted"/>
<dbReference type="Proteomes" id="UP000826195">
    <property type="component" value="Unassembled WGS sequence"/>
</dbReference>
<comment type="caution">
    <text evidence="1">The sequence shown here is derived from an EMBL/GenBank/DDBJ whole genome shotgun (WGS) entry which is preliminary data.</text>
</comment>
<sequence length="56" mass="6580">VPEIRMEFPLIEYILPKCWEFTEVGTKPSKRCISWDPMKHFGKSNLTTYSLFSLSP</sequence>
<accession>A0AAV7IAZ6</accession>
<name>A0AAV7IAZ6_COTGL</name>
<reference evidence="1 2" key="1">
    <citation type="journal article" date="2021" name="J. Hered.">
        <title>A chromosome-level genome assembly of the parasitoid wasp, Cotesia glomerata (Hymenoptera: Braconidae).</title>
        <authorList>
            <person name="Pinto B.J."/>
            <person name="Weis J.J."/>
            <person name="Gamble T."/>
            <person name="Ode P.J."/>
            <person name="Paul R."/>
            <person name="Zaspel J.M."/>
        </authorList>
    </citation>
    <scope>NUCLEOTIDE SEQUENCE [LARGE SCALE GENOMIC DNA]</scope>
    <source>
        <strain evidence="1">CgM1</strain>
    </source>
</reference>
<evidence type="ECO:0000313" key="2">
    <source>
        <dbReference type="Proteomes" id="UP000826195"/>
    </source>
</evidence>
<organism evidence="1 2">
    <name type="scientific">Cotesia glomerata</name>
    <name type="common">Lepidopteran parasitic wasp</name>
    <name type="synonym">Apanteles glomeratus</name>
    <dbReference type="NCBI Taxonomy" id="32391"/>
    <lineage>
        <taxon>Eukaryota</taxon>
        <taxon>Metazoa</taxon>
        <taxon>Ecdysozoa</taxon>
        <taxon>Arthropoda</taxon>
        <taxon>Hexapoda</taxon>
        <taxon>Insecta</taxon>
        <taxon>Pterygota</taxon>
        <taxon>Neoptera</taxon>
        <taxon>Endopterygota</taxon>
        <taxon>Hymenoptera</taxon>
        <taxon>Apocrita</taxon>
        <taxon>Ichneumonoidea</taxon>
        <taxon>Braconidae</taxon>
        <taxon>Microgastrinae</taxon>
        <taxon>Cotesia</taxon>
    </lineage>
</organism>
<feature type="non-terminal residue" evidence="1">
    <location>
        <position position="1"/>
    </location>
</feature>
<keyword evidence="2" id="KW-1185">Reference proteome</keyword>
<gene>
    <name evidence="1" type="ORF">KQX54_001420</name>
</gene>
<dbReference type="EMBL" id="JAHXZJ010000750">
    <property type="protein sequence ID" value="KAH0556648.1"/>
    <property type="molecule type" value="Genomic_DNA"/>
</dbReference>
<protein>
    <submittedName>
        <fullName evidence="1">Uncharacterized protein</fullName>
    </submittedName>
</protein>
<evidence type="ECO:0000313" key="1">
    <source>
        <dbReference type="EMBL" id="KAH0556648.1"/>
    </source>
</evidence>